<proteinExistence type="predicted"/>
<evidence type="ECO:0008006" key="3">
    <source>
        <dbReference type="Google" id="ProtNLM"/>
    </source>
</evidence>
<dbReference type="Gene3D" id="2.60.120.260">
    <property type="entry name" value="Galactose-binding domain-like"/>
    <property type="match status" value="1"/>
</dbReference>
<sequence>MLFLIHNSQACLSVNSIDFTFYIASDNNDWVVGRTLISGGSAVSTTNHEDCTAKIPGAIWIWDSILETEPCSALFSKHFFVPVIPYSATLYISSDDSHIVTINGIHANCDSFTSLSCRIGYEIICDVLNLINPGLNLLEIYANTIAGPASLLYKLEIKSKIS</sequence>
<comment type="caution">
    <text evidence="1">The sequence shown here is derived from an EMBL/GenBank/DDBJ whole genome shotgun (WGS) entry which is preliminary data.</text>
</comment>
<organism evidence="1 2">
    <name type="scientific">Stentor coeruleus</name>
    <dbReference type="NCBI Taxonomy" id="5963"/>
    <lineage>
        <taxon>Eukaryota</taxon>
        <taxon>Sar</taxon>
        <taxon>Alveolata</taxon>
        <taxon>Ciliophora</taxon>
        <taxon>Postciliodesmatophora</taxon>
        <taxon>Heterotrichea</taxon>
        <taxon>Heterotrichida</taxon>
        <taxon>Stentoridae</taxon>
        <taxon>Stentor</taxon>
    </lineage>
</organism>
<dbReference type="Proteomes" id="UP000187209">
    <property type="component" value="Unassembled WGS sequence"/>
</dbReference>
<name>A0A1R2B7J8_9CILI</name>
<keyword evidence="2" id="KW-1185">Reference proteome</keyword>
<protein>
    <recommendedName>
        <fullName evidence="3">Fucolectin tachylectin-4 pentraxin-1 domain-containing protein</fullName>
    </recommendedName>
</protein>
<accession>A0A1R2B7J8</accession>
<reference evidence="1 2" key="1">
    <citation type="submission" date="2016-11" db="EMBL/GenBank/DDBJ databases">
        <title>The macronuclear genome of Stentor coeruleus: a giant cell with tiny introns.</title>
        <authorList>
            <person name="Slabodnick M."/>
            <person name="Ruby J.G."/>
            <person name="Reiff S.B."/>
            <person name="Swart E.C."/>
            <person name="Gosai S."/>
            <person name="Prabakaran S."/>
            <person name="Witkowska E."/>
            <person name="Larue G.E."/>
            <person name="Fisher S."/>
            <person name="Freeman R.M."/>
            <person name="Gunawardena J."/>
            <person name="Chu W."/>
            <person name="Stover N.A."/>
            <person name="Gregory B.D."/>
            <person name="Nowacki M."/>
            <person name="Derisi J."/>
            <person name="Roy S.W."/>
            <person name="Marshall W.F."/>
            <person name="Sood P."/>
        </authorList>
    </citation>
    <scope>NUCLEOTIDE SEQUENCE [LARGE SCALE GENOMIC DNA]</scope>
    <source>
        <strain evidence="1">WM001</strain>
    </source>
</reference>
<evidence type="ECO:0000313" key="1">
    <source>
        <dbReference type="EMBL" id="OMJ72774.1"/>
    </source>
</evidence>
<gene>
    <name evidence="1" type="ORF">SteCoe_28692</name>
</gene>
<dbReference type="AlphaFoldDB" id="A0A1R2B7J8"/>
<evidence type="ECO:0000313" key="2">
    <source>
        <dbReference type="Proteomes" id="UP000187209"/>
    </source>
</evidence>
<dbReference type="SMR" id="A0A1R2B7J8"/>
<dbReference type="EMBL" id="MPUH01000874">
    <property type="protein sequence ID" value="OMJ72774.1"/>
    <property type="molecule type" value="Genomic_DNA"/>
</dbReference>